<evidence type="ECO:0000256" key="5">
    <source>
        <dbReference type="ARBA" id="ARBA00022723"/>
    </source>
</evidence>
<evidence type="ECO:0000313" key="10">
    <source>
        <dbReference type="Proteomes" id="UP001159042"/>
    </source>
</evidence>
<keyword evidence="10" id="KW-1185">Reference proteome</keyword>
<keyword evidence="5" id="KW-0479">Metal-binding</keyword>
<dbReference type="AlphaFoldDB" id="A0AAV8VGP7"/>
<dbReference type="InterPro" id="IPR027806">
    <property type="entry name" value="HARBI1_dom"/>
</dbReference>
<evidence type="ECO:0000256" key="2">
    <source>
        <dbReference type="ARBA" id="ARBA00004123"/>
    </source>
</evidence>
<dbReference type="GO" id="GO:0046872">
    <property type="term" value="F:metal ion binding"/>
    <property type="evidence" value="ECO:0007669"/>
    <property type="project" value="UniProtKB-KW"/>
</dbReference>
<accession>A0AAV8VGP7</accession>
<dbReference type="GO" id="GO:0016787">
    <property type="term" value="F:hydrolase activity"/>
    <property type="evidence" value="ECO:0007669"/>
    <property type="project" value="UniProtKB-KW"/>
</dbReference>
<keyword evidence="7" id="KW-0539">Nucleus</keyword>
<dbReference type="Proteomes" id="UP001159042">
    <property type="component" value="Unassembled WGS sequence"/>
</dbReference>
<reference evidence="9 10" key="1">
    <citation type="journal article" date="2023" name="Insect Mol. Biol.">
        <title>Genome sequencing provides insights into the evolution of gene families encoding plant cell wall-degrading enzymes in longhorned beetles.</title>
        <authorList>
            <person name="Shin N.R."/>
            <person name="Okamura Y."/>
            <person name="Kirsch R."/>
            <person name="Pauchet Y."/>
        </authorList>
    </citation>
    <scope>NUCLEOTIDE SEQUENCE [LARGE SCALE GENOMIC DNA]</scope>
    <source>
        <strain evidence="9">EAD_L_NR</strain>
    </source>
</reference>
<proteinExistence type="inferred from homology"/>
<dbReference type="InterPro" id="IPR045249">
    <property type="entry name" value="HARBI1-like"/>
</dbReference>
<evidence type="ECO:0000256" key="3">
    <source>
        <dbReference type="ARBA" id="ARBA00006958"/>
    </source>
</evidence>
<comment type="caution">
    <text evidence="9">The sequence shown here is derived from an EMBL/GenBank/DDBJ whole genome shotgun (WGS) entry which is preliminary data.</text>
</comment>
<dbReference type="EMBL" id="JANEYG010000095">
    <property type="protein sequence ID" value="KAJ8913394.1"/>
    <property type="molecule type" value="Genomic_DNA"/>
</dbReference>
<sequence>MASGSVSERFDLRYPSSVSDIRIFRNSYIYQDIVNRPQVFFPNGECILGDKAYPSLPWLLVPYINRGNLTRQQMYFNTQQSKGRQIIERSFALLKGRFRRLKYLDMNRIDWVPATVIAACVMHNICITFNDSYIEQYINEEPPLDQNEEEIYNNNGEINPRINPIIDLARDALAERLWNERMNE</sequence>
<keyword evidence="6" id="KW-0378">Hydrolase</keyword>
<dbReference type="GO" id="GO:0005634">
    <property type="term" value="C:nucleus"/>
    <property type="evidence" value="ECO:0007669"/>
    <property type="project" value="UniProtKB-SubCell"/>
</dbReference>
<evidence type="ECO:0000256" key="1">
    <source>
        <dbReference type="ARBA" id="ARBA00001968"/>
    </source>
</evidence>
<feature type="domain" description="DDE Tnp4" evidence="8">
    <location>
        <begin position="13"/>
        <end position="124"/>
    </location>
</feature>
<gene>
    <name evidence="9" type="ORF">NQ315_008787</name>
</gene>
<dbReference type="PANTHER" id="PTHR22930:SF85">
    <property type="entry name" value="GH03217P-RELATED"/>
    <property type="match status" value="1"/>
</dbReference>
<dbReference type="PANTHER" id="PTHR22930">
    <property type="match status" value="1"/>
</dbReference>
<organism evidence="9 10">
    <name type="scientific">Exocentrus adspersus</name>
    <dbReference type="NCBI Taxonomy" id="1586481"/>
    <lineage>
        <taxon>Eukaryota</taxon>
        <taxon>Metazoa</taxon>
        <taxon>Ecdysozoa</taxon>
        <taxon>Arthropoda</taxon>
        <taxon>Hexapoda</taxon>
        <taxon>Insecta</taxon>
        <taxon>Pterygota</taxon>
        <taxon>Neoptera</taxon>
        <taxon>Endopterygota</taxon>
        <taxon>Coleoptera</taxon>
        <taxon>Polyphaga</taxon>
        <taxon>Cucujiformia</taxon>
        <taxon>Chrysomeloidea</taxon>
        <taxon>Cerambycidae</taxon>
        <taxon>Lamiinae</taxon>
        <taxon>Acanthocinini</taxon>
        <taxon>Exocentrus</taxon>
    </lineage>
</organism>
<dbReference type="Pfam" id="PF13359">
    <property type="entry name" value="DDE_Tnp_4"/>
    <property type="match status" value="1"/>
</dbReference>
<comment type="subcellular location">
    <subcellularLocation>
        <location evidence="2">Nucleus</location>
    </subcellularLocation>
</comment>
<evidence type="ECO:0000256" key="7">
    <source>
        <dbReference type="ARBA" id="ARBA00023242"/>
    </source>
</evidence>
<evidence type="ECO:0000313" key="9">
    <source>
        <dbReference type="EMBL" id="KAJ8913394.1"/>
    </source>
</evidence>
<dbReference type="GO" id="GO:0004518">
    <property type="term" value="F:nuclease activity"/>
    <property type="evidence" value="ECO:0007669"/>
    <property type="project" value="UniProtKB-KW"/>
</dbReference>
<evidence type="ECO:0000259" key="8">
    <source>
        <dbReference type="Pfam" id="PF13359"/>
    </source>
</evidence>
<comment type="similarity">
    <text evidence="3">Belongs to the HARBI1 family.</text>
</comment>
<evidence type="ECO:0000256" key="6">
    <source>
        <dbReference type="ARBA" id="ARBA00022801"/>
    </source>
</evidence>
<keyword evidence="4" id="KW-0540">Nuclease</keyword>
<evidence type="ECO:0000256" key="4">
    <source>
        <dbReference type="ARBA" id="ARBA00022722"/>
    </source>
</evidence>
<comment type="cofactor">
    <cofactor evidence="1">
        <name>a divalent metal cation</name>
        <dbReference type="ChEBI" id="CHEBI:60240"/>
    </cofactor>
</comment>
<name>A0AAV8VGP7_9CUCU</name>
<protein>
    <recommendedName>
        <fullName evidence="8">DDE Tnp4 domain-containing protein</fullName>
    </recommendedName>
</protein>